<feature type="domain" description="FAD dependent oxidoreductase" evidence="2">
    <location>
        <begin position="6"/>
        <end position="346"/>
    </location>
</feature>
<dbReference type="RefSeq" id="WP_085888846.1">
    <property type="nucleotide sequence ID" value="NZ_FWFN01000005.1"/>
</dbReference>
<organism evidence="3 4">
    <name type="scientific">Pseudooceanicola marinus</name>
    <dbReference type="NCBI Taxonomy" id="396013"/>
    <lineage>
        <taxon>Bacteria</taxon>
        <taxon>Pseudomonadati</taxon>
        <taxon>Pseudomonadota</taxon>
        <taxon>Alphaproteobacteria</taxon>
        <taxon>Rhodobacterales</taxon>
        <taxon>Paracoccaceae</taxon>
        <taxon>Pseudooceanicola</taxon>
    </lineage>
</organism>
<dbReference type="PANTHER" id="PTHR13847:SF287">
    <property type="entry name" value="FAD-DEPENDENT OXIDOREDUCTASE DOMAIN-CONTAINING PROTEIN 1"/>
    <property type="match status" value="1"/>
</dbReference>
<dbReference type="AlphaFoldDB" id="A0A1X6ZP65"/>
<evidence type="ECO:0000256" key="1">
    <source>
        <dbReference type="ARBA" id="ARBA00023002"/>
    </source>
</evidence>
<dbReference type="Pfam" id="PF01266">
    <property type="entry name" value="DAO"/>
    <property type="match status" value="1"/>
</dbReference>
<dbReference type="EMBL" id="FWFN01000005">
    <property type="protein sequence ID" value="SLN56768.1"/>
    <property type="molecule type" value="Genomic_DNA"/>
</dbReference>
<dbReference type="SUPFAM" id="SSF51905">
    <property type="entry name" value="FAD/NAD(P)-binding domain"/>
    <property type="match status" value="1"/>
</dbReference>
<dbReference type="GO" id="GO:0005737">
    <property type="term" value="C:cytoplasm"/>
    <property type="evidence" value="ECO:0007669"/>
    <property type="project" value="TreeGrafter"/>
</dbReference>
<dbReference type="Gene3D" id="3.50.50.60">
    <property type="entry name" value="FAD/NAD(P)-binding domain"/>
    <property type="match status" value="1"/>
</dbReference>
<dbReference type="Gene3D" id="3.30.9.10">
    <property type="entry name" value="D-Amino Acid Oxidase, subunit A, domain 2"/>
    <property type="match status" value="1"/>
</dbReference>
<keyword evidence="4" id="KW-1185">Reference proteome</keyword>
<accession>A0A1X6ZP65</accession>
<dbReference type="OrthoDB" id="7421214at2"/>
<keyword evidence="1 3" id="KW-0560">Oxidoreductase</keyword>
<sequence>MSETFDVIVIGAGIVGMSVASALAGRAQVAVLERELRPGRQGTARAVSLLRQLHRAPELRQLAADSDPFFLAEHEELAGRTLTRPRGLLILARADQERLLDRIEVRLAGSHPLHRLEGRALAERLPVLRPGYACAALSDDHTQDLDVPLMMALHQTRLEARGGRLFCAAPVSALGWRDGTWRVDSGVGAMRAPVLVNAAGAWAERVARMAGARPIGLRRCRRTVLELEAAGGRDLSELPMVVDADLHFYLKPEGDLLLASPVDETVVPGCAAEPDELDVTLCLDRIAACFDIELARVRRVWAGLRCYVADGLPVCGWAEDRPGFFWMAGQGATGIQTSPALAELGASQILGETDDSGLADRLSPRRLGPG</sequence>
<dbReference type="GO" id="GO:0050622">
    <property type="term" value="F:glycine dehydrogenase (cyanide-forming) activity"/>
    <property type="evidence" value="ECO:0007669"/>
    <property type="project" value="UniProtKB-EC"/>
</dbReference>
<evidence type="ECO:0000259" key="2">
    <source>
        <dbReference type="Pfam" id="PF01266"/>
    </source>
</evidence>
<gene>
    <name evidence="3" type="primary">hcnC_2</name>
    <name evidence="3" type="ORF">PSM7751_02824</name>
</gene>
<protein>
    <submittedName>
        <fullName evidence="3">Hydrogen cyanide synthase subunit HcnC</fullName>
        <ecNumber evidence="3">1.4.99.5</ecNumber>
    </submittedName>
</protein>
<evidence type="ECO:0000313" key="3">
    <source>
        <dbReference type="EMBL" id="SLN56768.1"/>
    </source>
</evidence>
<reference evidence="3 4" key="1">
    <citation type="submission" date="2017-03" db="EMBL/GenBank/DDBJ databases">
        <authorList>
            <person name="Afonso C.L."/>
            <person name="Miller P.J."/>
            <person name="Scott M.A."/>
            <person name="Spackman E."/>
            <person name="Goraichik I."/>
            <person name="Dimitrov K.M."/>
            <person name="Suarez D.L."/>
            <person name="Swayne D.E."/>
        </authorList>
    </citation>
    <scope>NUCLEOTIDE SEQUENCE [LARGE SCALE GENOMIC DNA]</scope>
    <source>
        <strain evidence="3 4">CECT 7751</strain>
    </source>
</reference>
<dbReference type="EC" id="1.4.99.5" evidence="3"/>
<evidence type="ECO:0000313" key="4">
    <source>
        <dbReference type="Proteomes" id="UP000193963"/>
    </source>
</evidence>
<proteinExistence type="predicted"/>
<dbReference type="InterPro" id="IPR036188">
    <property type="entry name" value="FAD/NAD-bd_sf"/>
</dbReference>
<name>A0A1X6ZP65_9RHOB</name>
<dbReference type="PANTHER" id="PTHR13847">
    <property type="entry name" value="SARCOSINE DEHYDROGENASE-RELATED"/>
    <property type="match status" value="1"/>
</dbReference>
<dbReference type="Proteomes" id="UP000193963">
    <property type="component" value="Unassembled WGS sequence"/>
</dbReference>
<dbReference type="InterPro" id="IPR006076">
    <property type="entry name" value="FAD-dep_OxRdtase"/>
</dbReference>